<gene>
    <name evidence="5" type="ORF">IAA54_10365</name>
</gene>
<evidence type="ECO:0000313" key="5">
    <source>
        <dbReference type="EMBL" id="HIR58062.1"/>
    </source>
</evidence>
<protein>
    <submittedName>
        <fullName evidence="5">DeoR/GlpR transcriptional regulator</fullName>
    </submittedName>
</protein>
<dbReference type="GO" id="GO:0003677">
    <property type="term" value="F:DNA binding"/>
    <property type="evidence" value="ECO:0007669"/>
    <property type="project" value="UniProtKB-KW"/>
</dbReference>
<evidence type="ECO:0000256" key="2">
    <source>
        <dbReference type="ARBA" id="ARBA00023125"/>
    </source>
</evidence>
<comment type="caution">
    <text evidence="5">The sequence shown here is derived from an EMBL/GenBank/DDBJ whole genome shotgun (WGS) entry which is preliminary data.</text>
</comment>
<dbReference type="PANTHER" id="PTHR30363">
    <property type="entry name" value="HTH-TYPE TRANSCRIPTIONAL REGULATOR SRLR-RELATED"/>
    <property type="match status" value="1"/>
</dbReference>
<name>A0A9D1DS92_9FIRM</name>
<dbReference type="Pfam" id="PF00455">
    <property type="entry name" value="DeoRC"/>
    <property type="match status" value="1"/>
</dbReference>
<dbReference type="InterPro" id="IPR037171">
    <property type="entry name" value="NagB/RpiA_transferase-like"/>
</dbReference>
<dbReference type="EMBL" id="DVHF01000130">
    <property type="protein sequence ID" value="HIR58062.1"/>
    <property type="molecule type" value="Genomic_DNA"/>
</dbReference>
<dbReference type="InterPro" id="IPR036388">
    <property type="entry name" value="WH-like_DNA-bd_sf"/>
</dbReference>
<proteinExistence type="predicted"/>
<dbReference type="Gene3D" id="1.10.10.10">
    <property type="entry name" value="Winged helix-like DNA-binding domain superfamily/Winged helix DNA-binding domain"/>
    <property type="match status" value="1"/>
</dbReference>
<dbReference type="InterPro" id="IPR036390">
    <property type="entry name" value="WH_DNA-bd_sf"/>
</dbReference>
<sequence length="255" mass="28133">MLPTDRQKQILDYLTLRKSATVQQLCGKVYASAATIRRDLSQMEKRGLVQRTHGGAVIAGEGGGGEESLLLRQERNVPSKNKIAELASYFIKDSSTVFMDPSSTVCRVAPYLKRYKNVTVITNGLNCAMSLSQKTPCHVYIPAGQLTSRSNSVTGSDTLEDLSRFCADTALVSCAGLSIEYGVTEPSVEQSRVKMAMLKNARTKILLIDHTKFGLTFLSRTCAPEIFDYIITDEQPDDTVREFFSAIPCELVFPE</sequence>
<dbReference type="Proteomes" id="UP000886785">
    <property type="component" value="Unassembled WGS sequence"/>
</dbReference>
<keyword evidence="1" id="KW-0805">Transcription regulation</keyword>
<dbReference type="InterPro" id="IPR014036">
    <property type="entry name" value="DeoR-like_C"/>
</dbReference>
<dbReference type="PROSITE" id="PS00894">
    <property type="entry name" value="HTH_DEOR_1"/>
    <property type="match status" value="1"/>
</dbReference>
<evidence type="ECO:0000256" key="3">
    <source>
        <dbReference type="ARBA" id="ARBA00023163"/>
    </source>
</evidence>
<dbReference type="PROSITE" id="PS51000">
    <property type="entry name" value="HTH_DEOR_2"/>
    <property type="match status" value="1"/>
</dbReference>
<dbReference type="Pfam" id="PF08220">
    <property type="entry name" value="HTH_DeoR"/>
    <property type="match status" value="1"/>
</dbReference>
<reference evidence="5" key="2">
    <citation type="journal article" date="2021" name="PeerJ">
        <title>Extensive microbial diversity within the chicken gut microbiome revealed by metagenomics and culture.</title>
        <authorList>
            <person name="Gilroy R."/>
            <person name="Ravi A."/>
            <person name="Getino M."/>
            <person name="Pursley I."/>
            <person name="Horton D.L."/>
            <person name="Alikhan N.F."/>
            <person name="Baker D."/>
            <person name="Gharbi K."/>
            <person name="Hall N."/>
            <person name="Watson M."/>
            <person name="Adriaenssens E.M."/>
            <person name="Foster-Nyarko E."/>
            <person name="Jarju S."/>
            <person name="Secka A."/>
            <person name="Antonio M."/>
            <person name="Oren A."/>
            <person name="Chaudhuri R.R."/>
            <person name="La Ragione R."/>
            <person name="Hildebrand F."/>
            <person name="Pallen M.J."/>
        </authorList>
    </citation>
    <scope>NUCLEOTIDE SEQUENCE</scope>
    <source>
        <strain evidence="5">ChiSjej1B19-7085</strain>
    </source>
</reference>
<dbReference type="InterPro" id="IPR001034">
    <property type="entry name" value="DeoR_HTH"/>
</dbReference>
<keyword evidence="3" id="KW-0804">Transcription</keyword>
<dbReference type="SUPFAM" id="SSF100950">
    <property type="entry name" value="NagB/RpiA/CoA transferase-like"/>
    <property type="match status" value="1"/>
</dbReference>
<accession>A0A9D1DS92</accession>
<dbReference type="InterPro" id="IPR050313">
    <property type="entry name" value="Carb_Metab_HTH_regulators"/>
</dbReference>
<keyword evidence="2" id="KW-0238">DNA-binding</keyword>
<dbReference type="PANTHER" id="PTHR30363:SF44">
    <property type="entry name" value="AGA OPERON TRANSCRIPTIONAL REPRESSOR-RELATED"/>
    <property type="match status" value="1"/>
</dbReference>
<evidence type="ECO:0000256" key="1">
    <source>
        <dbReference type="ARBA" id="ARBA00023015"/>
    </source>
</evidence>
<reference evidence="5" key="1">
    <citation type="submission" date="2020-10" db="EMBL/GenBank/DDBJ databases">
        <authorList>
            <person name="Gilroy R."/>
        </authorList>
    </citation>
    <scope>NUCLEOTIDE SEQUENCE</scope>
    <source>
        <strain evidence="5">ChiSjej1B19-7085</strain>
    </source>
</reference>
<dbReference type="SUPFAM" id="SSF46785">
    <property type="entry name" value="Winged helix' DNA-binding domain"/>
    <property type="match status" value="1"/>
</dbReference>
<dbReference type="SMART" id="SM01134">
    <property type="entry name" value="DeoRC"/>
    <property type="match status" value="1"/>
</dbReference>
<evidence type="ECO:0000313" key="6">
    <source>
        <dbReference type="Proteomes" id="UP000886785"/>
    </source>
</evidence>
<dbReference type="GO" id="GO:0003700">
    <property type="term" value="F:DNA-binding transcription factor activity"/>
    <property type="evidence" value="ECO:0007669"/>
    <property type="project" value="InterPro"/>
</dbReference>
<organism evidence="5 6">
    <name type="scientific">Candidatus Gallacutalibacter pullicola</name>
    <dbReference type="NCBI Taxonomy" id="2840830"/>
    <lineage>
        <taxon>Bacteria</taxon>
        <taxon>Bacillati</taxon>
        <taxon>Bacillota</taxon>
        <taxon>Clostridia</taxon>
        <taxon>Eubacteriales</taxon>
        <taxon>Candidatus Gallacutalibacter</taxon>
    </lineage>
</organism>
<dbReference type="AlphaFoldDB" id="A0A9D1DS92"/>
<dbReference type="InterPro" id="IPR018356">
    <property type="entry name" value="Tscrpt_reg_HTH_DeoR_CS"/>
</dbReference>
<dbReference type="SMART" id="SM00420">
    <property type="entry name" value="HTH_DEOR"/>
    <property type="match status" value="1"/>
</dbReference>
<dbReference type="PRINTS" id="PR00037">
    <property type="entry name" value="HTHLACR"/>
</dbReference>
<evidence type="ECO:0000259" key="4">
    <source>
        <dbReference type="PROSITE" id="PS51000"/>
    </source>
</evidence>
<feature type="domain" description="HTH deoR-type" evidence="4">
    <location>
        <begin position="3"/>
        <end position="58"/>
    </location>
</feature>